<sequence>MEFFFDLLDNQASWDTLTRSIPWLLWNIWKNRNSILYADTQESLAFWIQNAEEEATSWFEANRKVGTPLEMCAAIDSGKKWSPPIEGGALIARDSTGNVLLHARDAFTPSTNRLVAELKGVIWVLESVRDLRMSSVVIASDHSDTVEAILAPHSWPRYRSLLEHIGSLGGSFISVSFEVEKIGANFISREIARSVFRDGRFQSYISIGRTGMASQLSLTRKRLDKTFESFL</sequence>
<evidence type="ECO:0000313" key="3">
    <source>
        <dbReference type="Proteomes" id="UP000032141"/>
    </source>
</evidence>
<dbReference type="InterPro" id="IPR036397">
    <property type="entry name" value="RNaseH_sf"/>
</dbReference>
<keyword evidence="3" id="KW-1185">Reference proteome</keyword>
<dbReference type="PANTHER" id="PTHR47074:SF53">
    <property type="entry name" value="REVERSE TRANSCRIPTASE-LIKE PROTEIN"/>
    <property type="match status" value="1"/>
</dbReference>
<dbReference type="eggNOG" id="KOG1075">
    <property type="taxonomic scope" value="Eukaryota"/>
</dbReference>
<organism evidence="2 3">
    <name type="scientific">Brassica oleracea var. oleracea</name>
    <dbReference type="NCBI Taxonomy" id="109376"/>
    <lineage>
        <taxon>Eukaryota</taxon>
        <taxon>Viridiplantae</taxon>
        <taxon>Streptophyta</taxon>
        <taxon>Embryophyta</taxon>
        <taxon>Tracheophyta</taxon>
        <taxon>Spermatophyta</taxon>
        <taxon>Magnoliopsida</taxon>
        <taxon>eudicotyledons</taxon>
        <taxon>Gunneridae</taxon>
        <taxon>Pentapetalae</taxon>
        <taxon>rosids</taxon>
        <taxon>malvids</taxon>
        <taxon>Brassicales</taxon>
        <taxon>Brassicaceae</taxon>
        <taxon>Brassiceae</taxon>
        <taxon>Brassica</taxon>
    </lineage>
</organism>
<dbReference type="GO" id="GO:0003676">
    <property type="term" value="F:nucleic acid binding"/>
    <property type="evidence" value="ECO:0007669"/>
    <property type="project" value="InterPro"/>
</dbReference>
<evidence type="ECO:0000259" key="1">
    <source>
        <dbReference type="Pfam" id="PF13456"/>
    </source>
</evidence>
<dbReference type="Proteomes" id="UP000032141">
    <property type="component" value="Chromosome C1"/>
</dbReference>
<dbReference type="HOGENOM" id="CLU_000680_5_0_1"/>
<dbReference type="InterPro" id="IPR002156">
    <property type="entry name" value="RNaseH_domain"/>
</dbReference>
<reference evidence="2" key="2">
    <citation type="submission" date="2015-03" db="UniProtKB">
        <authorList>
            <consortium name="EnsemblPlants"/>
        </authorList>
    </citation>
    <scope>IDENTIFICATION</scope>
</reference>
<evidence type="ECO:0000313" key="2">
    <source>
        <dbReference type="EnsemblPlants" id="Bo1g136110.1"/>
    </source>
</evidence>
<dbReference type="EnsemblPlants" id="Bo1g136110.1">
    <property type="protein sequence ID" value="Bo1g136110.1"/>
    <property type="gene ID" value="Bo1g136110"/>
</dbReference>
<accession>A0A0D3ADX3</accession>
<dbReference type="GO" id="GO:0004523">
    <property type="term" value="F:RNA-DNA hybrid ribonuclease activity"/>
    <property type="evidence" value="ECO:0007669"/>
    <property type="project" value="InterPro"/>
</dbReference>
<dbReference type="PANTHER" id="PTHR47074">
    <property type="entry name" value="BNAC02G40300D PROTEIN"/>
    <property type="match status" value="1"/>
</dbReference>
<dbReference type="Pfam" id="PF13456">
    <property type="entry name" value="RVT_3"/>
    <property type="match status" value="1"/>
</dbReference>
<dbReference type="AlphaFoldDB" id="A0A0D3ADX3"/>
<feature type="domain" description="RNase H type-1" evidence="1">
    <location>
        <begin position="88"/>
        <end position="180"/>
    </location>
</feature>
<name>A0A0D3ADX3_BRAOL</name>
<dbReference type="Gramene" id="Bo1g136110.1">
    <property type="protein sequence ID" value="Bo1g136110.1"/>
    <property type="gene ID" value="Bo1g136110"/>
</dbReference>
<dbReference type="InterPro" id="IPR052929">
    <property type="entry name" value="RNase_H-like_EbsB-rel"/>
</dbReference>
<protein>
    <recommendedName>
        <fullName evidence="1">RNase H type-1 domain-containing protein</fullName>
    </recommendedName>
</protein>
<dbReference type="Gene3D" id="3.30.420.10">
    <property type="entry name" value="Ribonuclease H-like superfamily/Ribonuclease H"/>
    <property type="match status" value="1"/>
</dbReference>
<proteinExistence type="predicted"/>
<reference evidence="2 3" key="1">
    <citation type="journal article" date="2014" name="Genome Biol.">
        <title>Transcriptome and methylome profiling reveals relics of genome dominance in the mesopolyploid Brassica oleracea.</title>
        <authorList>
            <person name="Parkin I.A."/>
            <person name="Koh C."/>
            <person name="Tang H."/>
            <person name="Robinson S.J."/>
            <person name="Kagale S."/>
            <person name="Clarke W.E."/>
            <person name="Town C.D."/>
            <person name="Nixon J."/>
            <person name="Krishnakumar V."/>
            <person name="Bidwell S.L."/>
            <person name="Denoeud F."/>
            <person name="Belcram H."/>
            <person name="Links M.G."/>
            <person name="Just J."/>
            <person name="Clarke C."/>
            <person name="Bender T."/>
            <person name="Huebert T."/>
            <person name="Mason A.S."/>
            <person name="Pires J.C."/>
            <person name="Barker G."/>
            <person name="Moore J."/>
            <person name="Walley P.G."/>
            <person name="Manoli S."/>
            <person name="Batley J."/>
            <person name="Edwards D."/>
            <person name="Nelson M.N."/>
            <person name="Wang X."/>
            <person name="Paterson A.H."/>
            <person name="King G."/>
            <person name="Bancroft I."/>
            <person name="Chalhoub B."/>
            <person name="Sharpe A.G."/>
        </authorList>
    </citation>
    <scope>NUCLEOTIDE SEQUENCE</scope>
    <source>
        <strain evidence="2 3">cv. TO1000</strain>
    </source>
</reference>